<dbReference type="AlphaFoldDB" id="A0A9D1TQZ9"/>
<evidence type="ECO:0000256" key="1">
    <source>
        <dbReference type="ARBA" id="ARBA00001938"/>
    </source>
</evidence>
<reference evidence="8" key="1">
    <citation type="journal article" date="2021" name="PeerJ">
        <title>Extensive microbial diversity within the chicken gut microbiome revealed by metagenomics and culture.</title>
        <authorList>
            <person name="Gilroy R."/>
            <person name="Ravi A."/>
            <person name="Getino M."/>
            <person name="Pursley I."/>
            <person name="Horton D.L."/>
            <person name="Alikhan N.F."/>
            <person name="Baker D."/>
            <person name="Gharbi K."/>
            <person name="Hall N."/>
            <person name="Watson M."/>
            <person name="Adriaenssens E.M."/>
            <person name="Foster-Nyarko E."/>
            <person name="Jarju S."/>
            <person name="Secka A."/>
            <person name="Antonio M."/>
            <person name="Oren A."/>
            <person name="Chaudhuri R.R."/>
            <person name="La Ragione R."/>
            <person name="Hildebrand F."/>
            <person name="Pallen M.J."/>
        </authorList>
    </citation>
    <scope>NUCLEOTIDE SEQUENCE</scope>
    <source>
        <strain evidence="8">ChiHecec2B26-446</strain>
    </source>
</reference>
<dbReference type="GO" id="GO:0045254">
    <property type="term" value="C:pyruvate dehydrogenase complex"/>
    <property type="evidence" value="ECO:0007669"/>
    <property type="project" value="InterPro"/>
</dbReference>
<evidence type="ECO:0000313" key="9">
    <source>
        <dbReference type="Proteomes" id="UP000886752"/>
    </source>
</evidence>
<comment type="caution">
    <text evidence="8">The sequence shown here is derived from an EMBL/GenBank/DDBJ whole genome shotgun (WGS) entry which is preliminary data.</text>
</comment>
<dbReference type="GO" id="GO:0006086">
    <property type="term" value="P:pyruvate decarboxylation to acetyl-CoA"/>
    <property type="evidence" value="ECO:0007669"/>
    <property type="project" value="InterPro"/>
</dbReference>
<keyword evidence="4" id="KW-0012">Acyltransferase</keyword>
<dbReference type="SUPFAM" id="SSF52777">
    <property type="entry name" value="CoA-dependent acyltransferases"/>
    <property type="match status" value="1"/>
</dbReference>
<dbReference type="Gene3D" id="4.10.320.10">
    <property type="entry name" value="E3-binding domain"/>
    <property type="match status" value="2"/>
</dbReference>
<gene>
    <name evidence="8" type="ORF">H9894_10805</name>
</gene>
<dbReference type="Gene3D" id="3.30.559.10">
    <property type="entry name" value="Chloramphenicol acetyltransferase-like domain"/>
    <property type="match status" value="1"/>
</dbReference>
<evidence type="ECO:0000313" key="8">
    <source>
        <dbReference type="EMBL" id="HIW01657.1"/>
    </source>
</evidence>
<dbReference type="Pfam" id="PF00364">
    <property type="entry name" value="Biotin_lipoyl"/>
    <property type="match status" value="1"/>
</dbReference>
<name>A0A9D1TQZ9_9BACT</name>
<protein>
    <recommendedName>
        <fullName evidence="4">Dihydrolipoamide acetyltransferase component of pyruvate dehydrogenase complex</fullName>
        <ecNumber evidence="4">2.3.1.-</ecNumber>
    </recommendedName>
</protein>
<sequence length="433" mass="43902">MSTELTMPKLGLTMKTGKVARWLVAEGACVHQGDEIFEVETDKITNKVESPADGVVHILVPQGEVVEVGTVLGLLGEAGEAVAAPAQGASAPAAAPSGDAEEEGAASPAAAQAAAPAQASGTSWILATPRARALARFLELDLRHVTPTGANGRIREADVVARQDVLSRIAITPLARVLASQAGLDICTLTGSGEGGKIVRADVERALNPEAAQAAPAAAAAAESAAADVRELVLEEAGGASPVRTLSATVDMTACQQLLGDMKRLGAQYKKAAAELDLGLIMALVAARTLAAHPALNAVYGNGRLVRERSVQLALRTMPAGSDALLADAQDKGLLALAADRKAARAGSSTFVLTSFTGSRVERATPSLGAGQAAGLALGAPVQRAVSCNGSLALTLACDVTLGYDARMVTDAEACAFMDALVAAADNPLLLVF</sequence>
<dbReference type="EC" id="2.3.1.-" evidence="4"/>
<reference evidence="8" key="2">
    <citation type="submission" date="2021-04" db="EMBL/GenBank/DDBJ databases">
        <authorList>
            <person name="Gilroy R."/>
        </authorList>
    </citation>
    <scope>NUCLEOTIDE SEQUENCE</scope>
    <source>
        <strain evidence="8">ChiHecec2B26-446</strain>
    </source>
</reference>
<comment type="similarity">
    <text evidence="2 4">Belongs to the 2-oxoacid dehydrogenase family.</text>
</comment>
<dbReference type="PROSITE" id="PS50968">
    <property type="entry name" value="BIOTINYL_LIPOYL"/>
    <property type="match status" value="1"/>
</dbReference>
<dbReference type="InterPro" id="IPR011053">
    <property type="entry name" value="Single_hybrid_motif"/>
</dbReference>
<dbReference type="SUPFAM" id="SSF51230">
    <property type="entry name" value="Single hybrid motif"/>
    <property type="match status" value="1"/>
</dbReference>
<evidence type="ECO:0000259" key="6">
    <source>
        <dbReference type="PROSITE" id="PS50968"/>
    </source>
</evidence>
<dbReference type="InterPro" id="IPR045257">
    <property type="entry name" value="E2/Pdx1"/>
</dbReference>
<accession>A0A9D1TQZ9</accession>
<dbReference type="InterPro" id="IPR023213">
    <property type="entry name" value="CAT-like_dom_sf"/>
</dbReference>
<evidence type="ECO:0000256" key="2">
    <source>
        <dbReference type="ARBA" id="ARBA00007317"/>
    </source>
</evidence>
<feature type="domain" description="Lipoyl-binding" evidence="6">
    <location>
        <begin position="2"/>
        <end position="76"/>
    </location>
</feature>
<dbReference type="InterPro" id="IPR004167">
    <property type="entry name" value="PSBD"/>
</dbReference>
<dbReference type="PROSITE" id="PS00189">
    <property type="entry name" value="LIPOYL"/>
    <property type="match status" value="1"/>
</dbReference>
<dbReference type="Proteomes" id="UP000886752">
    <property type="component" value="Unassembled WGS sequence"/>
</dbReference>
<feature type="domain" description="Peripheral subunit-binding (PSBD)" evidence="7">
    <location>
        <begin position="126"/>
        <end position="163"/>
    </location>
</feature>
<dbReference type="InterPro" id="IPR001078">
    <property type="entry name" value="2-oxoacid_DH_actylTfrase"/>
</dbReference>
<organism evidence="8 9">
    <name type="scientific">Candidatus Desulfovibrio intestinipullorum</name>
    <dbReference type="NCBI Taxonomy" id="2838536"/>
    <lineage>
        <taxon>Bacteria</taxon>
        <taxon>Pseudomonadati</taxon>
        <taxon>Thermodesulfobacteriota</taxon>
        <taxon>Desulfovibrionia</taxon>
        <taxon>Desulfovibrionales</taxon>
        <taxon>Desulfovibrionaceae</taxon>
        <taxon>Desulfovibrio</taxon>
    </lineage>
</organism>
<comment type="cofactor">
    <cofactor evidence="1 4">
        <name>(R)-lipoate</name>
        <dbReference type="ChEBI" id="CHEBI:83088"/>
    </cofactor>
</comment>
<dbReference type="CDD" id="cd06849">
    <property type="entry name" value="lipoyl_domain"/>
    <property type="match status" value="1"/>
</dbReference>
<dbReference type="PROSITE" id="PS51826">
    <property type="entry name" value="PSBD"/>
    <property type="match status" value="2"/>
</dbReference>
<keyword evidence="4" id="KW-0808">Transferase</keyword>
<evidence type="ECO:0000256" key="4">
    <source>
        <dbReference type="RuleBase" id="RU003423"/>
    </source>
</evidence>
<dbReference type="EMBL" id="DXHV01000085">
    <property type="protein sequence ID" value="HIW01657.1"/>
    <property type="molecule type" value="Genomic_DNA"/>
</dbReference>
<feature type="domain" description="Peripheral subunit-binding (PSBD)" evidence="7">
    <location>
        <begin position="170"/>
        <end position="207"/>
    </location>
</feature>
<dbReference type="SUPFAM" id="SSF47005">
    <property type="entry name" value="Peripheral subunit-binding domain of 2-oxo acid dehydrogenase complex"/>
    <property type="match status" value="2"/>
</dbReference>
<dbReference type="GO" id="GO:0004742">
    <property type="term" value="F:dihydrolipoyllysine-residue acetyltransferase activity"/>
    <property type="evidence" value="ECO:0007669"/>
    <property type="project" value="TreeGrafter"/>
</dbReference>
<dbReference type="Gene3D" id="2.40.50.100">
    <property type="match status" value="1"/>
</dbReference>
<dbReference type="PANTHER" id="PTHR23151:SF90">
    <property type="entry name" value="DIHYDROLIPOYLLYSINE-RESIDUE ACETYLTRANSFERASE COMPONENT OF PYRUVATE DEHYDROGENASE COMPLEX, MITOCHONDRIAL-RELATED"/>
    <property type="match status" value="1"/>
</dbReference>
<dbReference type="Pfam" id="PF02817">
    <property type="entry name" value="E3_binding"/>
    <property type="match status" value="2"/>
</dbReference>
<dbReference type="PANTHER" id="PTHR23151">
    <property type="entry name" value="DIHYDROLIPOAMIDE ACETYL/SUCCINYL-TRANSFERASE-RELATED"/>
    <property type="match status" value="1"/>
</dbReference>
<evidence type="ECO:0000256" key="3">
    <source>
        <dbReference type="ARBA" id="ARBA00022823"/>
    </source>
</evidence>
<evidence type="ECO:0000256" key="5">
    <source>
        <dbReference type="SAM" id="MobiDB-lite"/>
    </source>
</evidence>
<proteinExistence type="inferred from homology"/>
<dbReference type="Pfam" id="PF00198">
    <property type="entry name" value="2-oxoacid_dh"/>
    <property type="match status" value="1"/>
</dbReference>
<dbReference type="InterPro" id="IPR000089">
    <property type="entry name" value="Biotin_lipoyl"/>
</dbReference>
<keyword evidence="3 4" id="KW-0450">Lipoyl</keyword>
<dbReference type="InterPro" id="IPR036625">
    <property type="entry name" value="E3-bd_dom_sf"/>
</dbReference>
<dbReference type="InterPro" id="IPR003016">
    <property type="entry name" value="2-oxoA_DH_lipoyl-BS"/>
</dbReference>
<evidence type="ECO:0000259" key="7">
    <source>
        <dbReference type="PROSITE" id="PS51826"/>
    </source>
</evidence>
<feature type="region of interest" description="Disordered" evidence="5">
    <location>
        <begin position="90"/>
        <end position="113"/>
    </location>
</feature>